<dbReference type="AlphaFoldDB" id="G0MBB0"/>
<dbReference type="GO" id="GO:0007265">
    <property type="term" value="P:Ras protein signal transduction"/>
    <property type="evidence" value="ECO:0007669"/>
    <property type="project" value="EnsemblMetazoa"/>
</dbReference>
<dbReference type="EMBL" id="GL379788">
    <property type="protein sequence ID" value="EGT40370.1"/>
    <property type="molecule type" value="Genomic_DNA"/>
</dbReference>
<dbReference type="STRING" id="135651.G0MBB0"/>
<reference evidence="3" key="1">
    <citation type="submission" date="2011-07" db="EMBL/GenBank/DDBJ databases">
        <authorList>
            <consortium name="Caenorhabditis brenneri Sequencing and Analysis Consortium"/>
            <person name="Wilson R.K."/>
        </authorList>
    </citation>
    <scope>NUCLEOTIDE SEQUENCE [LARGE SCALE GENOMIC DNA]</scope>
    <source>
        <strain evidence="3">PB2801</strain>
    </source>
</reference>
<feature type="region of interest" description="Disordered" evidence="1">
    <location>
        <begin position="446"/>
        <end position="470"/>
    </location>
</feature>
<proteinExistence type="predicted"/>
<accession>G0MBB0</accession>
<dbReference type="eggNOG" id="KOG4805">
    <property type="taxonomic scope" value="Eukaryota"/>
</dbReference>
<evidence type="ECO:0000313" key="2">
    <source>
        <dbReference type="EMBL" id="EGT40370.1"/>
    </source>
</evidence>
<organism evidence="3">
    <name type="scientific">Caenorhabditis brenneri</name>
    <name type="common">Nematode worm</name>
    <dbReference type="NCBI Taxonomy" id="135651"/>
    <lineage>
        <taxon>Eukaryota</taxon>
        <taxon>Metazoa</taxon>
        <taxon>Ecdysozoa</taxon>
        <taxon>Nematoda</taxon>
        <taxon>Chromadorea</taxon>
        <taxon>Rhabditida</taxon>
        <taxon>Rhabditina</taxon>
        <taxon>Rhabditomorpha</taxon>
        <taxon>Rhabditoidea</taxon>
        <taxon>Rhabditidae</taxon>
        <taxon>Peloderinae</taxon>
        <taxon>Caenorhabditis</taxon>
    </lineage>
</organism>
<dbReference type="PANTHER" id="PTHR14689">
    <property type="entry name" value="PHORBOL-ESTER_DAG-TYPE DOMAIN-CONTAINING PROTEIN"/>
    <property type="match status" value="1"/>
</dbReference>
<dbReference type="HOGENOM" id="CLU_006635_0_0_1"/>
<dbReference type="OrthoDB" id="309640at2759"/>
<dbReference type="FunCoup" id="G0MBB0">
    <property type="interactions" value="923"/>
</dbReference>
<evidence type="ECO:0000313" key="3">
    <source>
        <dbReference type="Proteomes" id="UP000008068"/>
    </source>
</evidence>
<sequence>MSTLHSLQMQSMGNQMLPQSDLQCELQNQLLQKLPQTTIPQAQTDWMKNICVDSLLDPFKNKNLASTSTIVPSNPPFSLPTATLTDNAFQIAASSFLQNPIETSVITPTVQAPIPEPTPIPALESLPKEPSPEIMIIDVIETSPDKVVVPEPTPSTSEAPEKPLNTSGLDYDEAHDDVDNIFGLSLAEDDVTAGVMYRRQSSADKGLSPIAFTPPDSPQNDFTFDDLFGLPADKKDTSTTSEPKLNDTKTLETPSTSAEIVQPTTSTISSAAKDEEDEFVANYVMPKNVPVYKQRAALMSLEAREAAKKEAPNYDVFDFEDDDDFMFGGPSEVVKKKYEPPKKIELPKYIPGHGWDIQGKDHTKRWQPRQQPAPAVHHDNFNDKVFFTIADKIRTRKDEEITSCFMKPEQSSSTECAKNQRKATPQEPLLPRFIIRIDHLQTVSDEPTAVRRRYKRRKNNRSDNDDSDYDDVSYRRRKVMKKVYSLHREGDPNFRRTVLDFSIGPCVPEADRKRINAFGPAEGILPKGTYVVCKADILRDDCAVWRVDNQNLLQKFPQMRNPKTNKLVYRSSSTYSGWCEQISSQYFRVSVKIIKQTRSETTVEPEIPLAELFCASSMEFFKHPGTVNIKEPEIKKECVTDQEEEDATQACPKITALKEVLNACLTQVFTKKHVENLLEKNDWTYTRSVAEIENNNKQCEELIRKRIPVEMKHNKYIGTYTRLAVSKSSYTCLSKCQICKRKKPRRIIHFFDKASYNLNLVVDELVGNIRDENEEDRELPIVADAIACGRCSMAVDFLHKMHHLQFHILRLCEDKLEEIGTTEIDLTIEKLIDVAKADKTWMQSVMQRYCDLWDQVRYEFRDV</sequence>
<evidence type="ECO:0000256" key="1">
    <source>
        <dbReference type="SAM" id="MobiDB-lite"/>
    </source>
</evidence>
<dbReference type="GO" id="GO:0045138">
    <property type="term" value="P:nematode male tail tip morphogenesis"/>
    <property type="evidence" value="ECO:0007669"/>
    <property type="project" value="EnsemblMetazoa"/>
</dbReference>
<name>G0MBB0_CAEBE</name>
<dbReference type="GO" id="GO:0001764">
    <property type="term" value="P:neuron migration"/>
    <property type="evidence" value="ECO:0007669"/>
    <property type="project" value="EnsemblMetazoa"/>
</dbReference>
<dbReference type="GO" id="GO:0016055">
    <property type="term" value="P:Wnt signaling pathway"/>
    <property type="evidence" value="ECO:0007669"/>
    <property type="project" value="EnsemblMetazoa"/>
</dbReference>
<dbReference type="GO" id="GO:0001708">
    <property type="term" value="P:cell fate specification"/>
    <property type="evidence" value="ECO:0007669"/>
    <property type="project" value="EnsemblMetazoa"/>
</dbReference>
<dbReference type="GO" id="GO:0051402">
    <property type="term" value="P:neuron apoptotic process"/>
    <property type="evidence" value="ECO:0007669"/>
    <property type="project" value="EnsemblMetazoa"/>
</dbReference>
<dbReference type="GO" id="GO:0002119">
    <property type="term" value="P:nematode larval development"/>
    <property type="evidence" value="ECO:0007669"/>
    <property type="project" value="EnsemblMetazoa"/>
</dbReference>
<protein>
    <submittedName>
        <fullName evidence="2">CBN-EOR-2 protein</fullName>
    </submittedName>
</protein>
<dbReference type="OMA" id="DCAVWRV"/>
<dbReference type="Proteomes" id="UP000008068">
    <property type="component" value="Unassembled WGS sequence"/>
</dbReference>
<dbReference type="GO" id="GO:0005634">
    <property type="term" value="C:nucleus"/>
    <property type="evidence" value="ECO:0007669"/>
    <property type="project" value="EnsemblMetazoa"/>
</dbReference>
<dbReference type="InParanoid" id="G0MBB0"/>
<keyword evidence="3" id="KW-1185">Reference proteome</keyword>
<feature type="compositionally biased region" description="Basic residues" evidence="1">
    <location>
        <begin position="450"/>
        <end position="459"/>
    </location>
</feature>
<dbReference type="PANTHER" id="PTHR14689:SF0">
    <property type="entry name" value="COILED-COIL DOMAIN-CONTAINING PROTEIN 82"/>
    <property type="match status" value="1"/>
</dbReference>
<feature type="region of interest" description="Disordered" evidence="1">
    <location>
        <begin position="211"/>
        <end position="256"/>
    </location>
</feature>
<dbReference type="GO" id="GO:0040011">
    <property type="term" value="P:locomotion"/>
    <property type="evidence" value="ECO:0007669"/>
    <property type="project" value="EnsemblMetazoa"/>
</dbReference>
<gene>
    <name evidence="2" type="primary">Cbn-eor-2</name>
    <name evidence="2" type="ORF">CAEBREN_08992</name>
</gene>